<comment type="caution">
    <text evidence="1">The sequence shown here is derived from an EMBL/GenBank/DDBJ whole genome shotgun (WGS) entry which is preliminary data.</text>
</comment>
<accession>A0A1R1PL35</accession>
<reference evidence="2" key="1">
    <citation type="submission" date="2017-01" db="EMBL/GenBank/DDBJ databases">
        <authorList>
            <person name="Wang Y."/>
            <person name="White M."/>
            <person name="Kvist S."/>
            <person name="Moncalvo J.-M."/>
        </authorList>
    </citation>
    <scope>NUCLEOTIDE SEQUENCE [LARGE SCALE GENOMIC DNA]</scope>
    <source>
        <strain evidence="2">COL-18-3</strain>
    </source>
</reference>
<evidence type="ECO:0000313" key="2">
    <source>
        <dbReference type="Proteomes" id="UP000188320"/>
    </source>
</evidence>
<evidence type="ECO:0000313" key="1">
    <source>
        <dbReference type="EMBL" id="OMH81675.1"/>
    </source>
</evidence>
<keyword evidence="2" id="KW-1185">Reference proteome</keyword>
<dbReference type="AlphaFoldDB" id="A0A1R1PL35"/>
<dbReference type="Proteomes" id="UP000188320">
    <property type="component" value="Unassembled WGS sequence"/>
</dbReference>
<protein>
    <submittedName>
        <fullName evidence="1">Uncharacterized protein</fullName>
    </submittedName>
</protein>
<name>A0A1R1PL35_ZANCU</name>
<proteinExistence type="predicted"/>
<dbReference type="EMBL" id="LSSK01000847">
    <property type="protein sequence ID" value="OMH81675.1"/>
    <property type="molecule type" value="Genomic_DNA"/>
</dbReference>
<gene>
    <name evidence="1" type="ORF">AX774_g4874</name>
</gene>
<sequence>MIPISPIKHGSTHLTSKMVVLFIHFCILIRSTSGFIKAISSSSIENVVFVPCSVKTLSLPAEMVPINVDPFHTTPYSVFQVVFSSCLLISKHSVCLSYQNKLVMTLFLVCALVWVVN</sequence>
<organism evidence="1 2">
    <name type="scientific">Zancudomyces culisetae</name>
    <name type="common">Gut fungus</name>
    <name type="synonym">Smittium culisetae</name>
    <dbReference type="NCBI Taxonomy" id="1213189"/>
    <lineage>
        <taxon>Eukaryota</taxon>
        <taxon>Fungi</taxon>
        <taxon>Fungi incertae sedis</taxon>
        <taxon>Zoopagomycota</taxon>
        <taxon>Kickxellomycotina</taxon>
        <taxon>Harpellomycetes</taxon>
        <taxon>Harpellales</taxon>
        <taxon>Legeriomycetaceae</taxon>
        <taxon>Zancudomyces</taxon>
    </lineage>
</organism>